<evidence type="ECO:0000256" key="1">
    <source>
        <dbReference type="ARBA" id="ARBA00004613"/>
    </source>
</evidence>
<feature type="domain" description="Single" evidence="4">
    <location>
        <begin position="46"/>
        <end position="110"/>
    </location>
</feature>
<reference evidence="5" key="1">
    <citation type="journal article" date="2016" name="Ticks Tick Borne Dis.">
        <title>De novo assembly and annotation of the salivary gland transcriptome of Rhipicephalus appendiculatus male and female ticks during blood feeding.</title>
        <authorList>
            <person name="de Castro M.H."/>
            <person name="de Klerk D."/>
            <person name="Pienaar R."/>
            <person name="Latif A.A."/>
            <person name="Rees D.J."/>
            <person name="Mans B.J."/>
        </authorList>
    </citation>
    <scope>NUCLEOTIDE SEQUENCE</scope>
    <source>
        <tissue evidence="5">Salivary glands</tissue>
    </source>
</reference>
<sequence length="111" mass="12199">MGEKQEEETGGKTGSLASCPARRKRVRLENDGTFATENVTVMRGICHFNGRTIIDRHTITMSDPCAEATCWAPLKVVLLNKCPTPELGYGCTLVNGSQAEYPWCCPQAICY</sequence>
<dbReference type="InterPro" id="IPR029277">
    <property type="entry name" value="SVWC_dom"/>
</dbReference>
<keyword evidence="2" id="KW-0964">Secreted</keyword>
<evidence type="ECO:0000256" key="2">
    <source>
        <dbReference type="ARBA" id="ARBA00022525"/>
    </source>
</evidence>
<dbReference type="AlphaFoldDB" id="A0A131YRP2"/>
<organism evidence="5">
    <name type="scientific">Rhipicephalus appendiculatus</name>
    <name type="common">Brown ear tick</name>
    <dbReference type="NCBI Taxonomy" id="34631"/>
    <lineage>
        <taxon>Eukaryota</taxon>
        <taxon>Metazoa</taxon>
        <taxon>Ecdysozoa</taxon>
        <taxon>Arthropoda</taxon>
        <taxon>Chelicerata</taxon>
        <taxon>Arachnida</taxon>
        <taxon>Acari</taxon>
        <taxon>Parasitiformes</taxon>
        <taxon>Ixodida</taxon>
        <taxon>Ixodoidea</taxon>
        <taxon>Ixodidae</taxon>
        <taxon>Rhipicephalinae</taxon>
        <taxon>Rhipicephalus</taxon>
        <taxon>Rhipicephalus</taxon>
    </lineage>
</organism>
<dbReference type="SMART" id="SM01318">
    <property type="entry name" value="SVWC"/>
    <property type="match status" value="1"/>
</dbReference>
<protein>
    <submittedName>
        <fullName evidence="5">8.9 kDa family member</fullName>
    </submittedName>
</protein>
<dbReference type="GO" id="GO:0005576">
    <property type="term" value="C:extracellular region"/>
    <property type="evidence" value="ECO:0007669"/>
    <property type="project" value="UniProtKB-SubCell"/>
</dbReference>
<name>A0A131YRP2_RHIAP</name>
<accession>A0A131YRP2</accession>
<comment type="subcellular location">
    <subcellularLocation>
        <location evidence="1">Secreted</location>
    </subcellularLocation>
</comment>
<dbReference type="Pfam" id="PF15430">
    <property type="entry name" value="SVWC"/>
    <property type="match status" value="1"/>
</dbReference>
<proteinExistence type="predicted"/>
<dbReference type="EMBL" id="GEDV01006940">
    <property type="protein sequence ID" value="JAP81617.1"/>
    <property type="molecule type" value="Transcribed_RNA"/>
</dbReference>
<evidence type="ECO:0000259" key="4">
    <source>
        <dbReference type="SMART" id="SM01318"/>
    </source>
</evidence>
<evidence type="ECO:0000256" key="3">
    <source>
        <dbReference type="SAM" id="MobiDB-lite"/>
    </source>
</evidence>
<feature type="compositionally biased region" description="Basic and acidic residues" evidence="3">
    <location>
        <begin position="1"/>
        <end position="10"/>
    </location>
</feature>
<feature type="region of interest" description="Disordered" evidence="3">
    <location>
        <begin position="1"/>
        <end position="21"/>
    </location>
</feature>
<evidence type="ECO:0000313" key="5">
    <source>
        <dbReference type="EMBL" id="JAP81617.1"/>
    </source>
</evidence>